<proteinExistence type="predicted"/>
<keyword evidence="6" id="KW-1185">Reference proteome</keyword>
<dbReference type="Pfam" id="PF02626">
    <property type="entry name" value="CT_A_B"/>
    <property type="match status" value="1"/>
</dbReference>
<dbReference type="NCBIfam" id="TIGR00724">
    <property type="entry name" value="urea_amlyse_rel"/>
    <property type="match status" value="1"/>
</dbReference>
<keyword evidence="1" id="KW-0547">Nucleotide-binding</keyword>
<evidence type="ECO:0000313" key="6">
    <source>
        <dbReference type="Proteomes" id="UP001152422"/>
    </source>
</evidence>
<accession>A0A9X4L7A9</accession>
<protein>
    <submittedName>
        <fullName evidence="5">Biotin-dependent carboxyltransferase family protein</fullName>
    </submittedName>
</protein>
<dbReference type="Proteomes" id="UP001152422">
    <property type="component" value="Unassembled WGS sequence"/>
</dbReference>
<dbReference type="GO" id="GO:0016787">
    <property type="term" value="F:hydrolase activity"/>
    <property type="evidence" value="ECO:0007669"/>
    <property type="project" value="UniProtKB-KW"/>
</dbReference>
<dbReference type="SUPFAM" id="SSF50891">
    <property type="entry name" value="Cyclophilin-like"/>
    <property type="match status" value="1"/>
</dbReference>
<feature type="domain" description="Carboxyltransferase" evidence="4">
    <location>
        <begin position="24"/>
        <end position="301"/>
    </location>
</feature>
<evidence type="ECO:0000256" key="2">
    <source>
        <dbReference type="ARBA" id="ARBA00022801"/>
    </source>
</evidence>
<reference evidence="5" key="1">
    <citation type="submission" date="2022-05" db="EMBL/GenBank/DDBJ databases">
        <title>Comparative genomics of Staphylococcus equorum isolates.</title>
        <authorList>
            <person name="Luelf R.H."/>
        </authorList>
    </citation>
    <scope>NUCLEOTIDE SEQUENCE</scope>
    <source>
        <strain evidence="5">TMW 2.2497</strain>
    </source>
</reference>
<evidence type="ECO:0000259" key="4">
    <source>
        <dbReference type="SMART" id="SM00797"/>
    </source>
</evidence>
<comment type="caution">
    <text evidence="5">The sequence shown here is derived from an EMBL/GenBank/DDBJ whole genome shotgun (WGS) entry which is preliminary data.</text>
</comment>
<dbReference type="PANTHER" id="PTHR43309">
    <property type="entry name" value="5-OXOPROLINASE SUBUNIT C"/>
    <property type="match status" value="1"/>
</dbReference>
<organism evidence="5 6">
    <name type="scientific">Staphylococcus equorum</name>
    <dbReference type="NCBI Taxonomy" id="246432"/>
    <lineage>
        <taxon>Bacteria</taxon>
        <taxon>Bacillati</taxon>
        <taxon>Bacillota</taxon>
        <taxon>Bacilli</taxon>
        <taxon>Bacillales</taxon>
        <taxon>Staphylococcaceae</taxon>
        <taxon>Staphylococcus</taxon>
    </lineage>
</organism>
<dbReference type="InterPro" id="IPR052708">
    <property type="entry name" value="PxpC"/>
</dbReference>
<dbReference type="PANTHER" id="PTHR43309:SF5">
    <property type="entry name" value="5-OXOPROLINASE SUBUNIT C"/>
    <property type="match status" value="1"/>
</dbReference>
<keyword evidence="3" id="KW-0067">ATP-binding</keyword>
<evidence type="ECO:0000256" key="3">
    <source>
        <dbReference type="ARBA" id="ARBA00022840"/>
    </source>
</evidence>
<dbReference type="Gene3D" id="2.40.100.10">
    <property type="entry name" value="Cyclophilin-like"/>
    <property type="match status" value="1"/>
</dbReference>
<evidence type="ECO:0000313" key="5">
    <source>
        <dbReference type="EMBL" id="MDG0845124.1"/>
    </source>
</evidence>
<dbReference type="InterPro" id="IPR029000">
    <property type="entry name" value="Cyclophilin-like_dom_sf"/>
</dbReference>
<name>A0A9X4L7A9_9STAP</name>
<gene>
    <name evidence="5" type="ORF">M4L89_02535</name>
</gene>
<evidence type="ECO:0000256" key="1">
    <source>
        <dbReference type="ARBA" id="ARBA00022741"/>
    </source>
</evidence>
<sequence>MSIKILNPGLFSTIQDQGRIGFQNQGFSNAGVLDQYAYRLGQTLIGNNGPAIECTIIGPTLQFLEDNSFVITGAQFNAKINDEVIDVQTVTSVKKGDVLELGAVVNGARGYILFGKPIDVPIVAGSYATHTRSHIGGYKGRALKGYDVILCKQDDTYLSKIGYSLELNTESFNKDTIQIIEGPQINRFTQDAQDKLTTVDFKISEKSDRMGYRLQGEIISPIDSADIISEPVALGSIQVPNDGNPIILLNDKQTVGGYTKIATVCASDLHILAQKQPGDVLHFEWTTIEEATNKLKQQELDFKKVLENTIDTPIYNTAQFRPTASRIKKLLKGELK</sequence>
<dbReference type="SMART" id="SM00797">
    <property type="entry name" value="AHS2"/>
    <property type="match status" value="1"/>
</dbReference>
<keyword evidence="2" id="KW-0378">Hydrolase</keyword>
<dbReference type="EMBL" id="JAMBQA010000001">
    <property type="protein sequence ID" value="MDG0845124.1"/>
    <property type="molecule type" value="Genomic_DNA"/>
</dbReference>
<dbReference type="RefSeq" id="WP_277582834.1">
    <property type="nucleotide sequence ID" value="NZ_JAMBPY010000001.1"/>
</dbReference>
<dbReference type="InterPro" id="IPR003778">
    <property type="entry name" value="CT_A_B"/>
</dbReference>
<dbReference type="GO" id="GO:0005524">
    <property type="term" value="F:ATP binding"/>
    <property type="evidence" value="ECO:0007669"/>
    <property type="project" value="UniProtKB-KW"/>
</dbReference>
<dbReference type="AlphaFoldDB" id="A0A9X4L7A9"/>